<keyword evidence="2 6" id="KW-0378">Hydrolase</keyword>
<evidence type="ECO:0000259" key="7">
    <source>
        <dbReference type="PROSITE" id="PS51198"/>
    </source>
</evidence>
<keyword evidence="3 6" id="KW-0347">Helicase</keyword>
<gene>
    <name evidence="8" type="ORF">M097_2038</name>
</gene>
<dbReference type="Gene3D" id="3.40.50.300">
    <property type="entry name" value="P-loop containing nucleotide triphosphate hydrolases"/>
    <property type="match status" value="2"/>
</dbReference>
<proteinExistence type="predicted"/>
<evidence type="ECO:0000313" key="8">
    <source>
        <dbReference type="EMBL" id="KDS31390.1"/>
    </source>
</evidence>
<evidence type="ECO:0000313" key="9">
    <source>
        <dbReference type="Proteomes" id="UP000028134"/>
    </source>
</evidence>
<evidence type="ECO:0000256" key="1">
    <source>
        <dbReference type="ARBA" id="ARBA00022741"/>
    </source>
</evidence>
<accession>A0A078R7S5</accession>
<dbReference type="GO" id="GO:0016787">
    <property type="term" value="F:hydrolase activity"/>
    <property type="evidence" value="ECO:0007669"/>
    <property type="project" value="UniProtKB-UniRule"/>
</dbReference>
<dbReference type="Proteomes" id="UP000028134">
    <property type="component" value="Unassembled WGS sequence"/>
</dbReference>
<evidence type="ECO:0000256" key="6">
    <source>
        <dbReference type="PROSITE-ProRule" id="PRU00560"/>
    </source>
</evidence>
<feature type="binding site" evidence="6">
    <location>
        <begin position="23"/>
        <end position="30"/>
    </location>
    <ligand>
        <name>ATP</name>
        <dbReference type="ChEBI" id="CHEBI:30616"/>
    </ligand>
</feature>
<dbReference type="GO" id="GO:0005524">
    <property type="term" value="F:ATP binding"/>
    <property type="evidence" value="ECO:0007669"/>
    <property type="project" value="UniProtKB-UniRule"/>
</dbReference>
<comment type="caution">
    <text evidence="8">The sequence shown here is derived from an EMBL/GenBank/DDBJ whole genome shotgun (WGS) entry which is preliminary data.</text>
</comment>
<dbReference type="InterPro" id="IPR027417">
    <property type="entry name" value="P-loop_NTPase"/>
</dbReference>
<evidence type="ECO:0000256" key="2">
    <source>
        <dbReference type="ARBA" id="ARBA00022801"/>
    </source>
</evidence>
<evidence type="ECO:0000256" key="4">
    <source>
        <dbReference type="ARBA" id="ARBA00022840"/>
    </source>
</evidence>
<dbReference type="PROSITE" id="PS51198">
    <property type="entry name" value="UVRD_HELICASE_ATP_BIND"/>
    <property type="match status" value="1"/>
</dbReference>
<dbReference type="GO" id="GO:0003677">
    <property type="term" value="F:DNA binding"/>
    <property type="evidence" value="ECO:0007669"/>
    <property type="project" value="InterPro"/>
</dbReference>
<evidence type="ECO:0000256" key="3">
    <source>
        <dbReference type="ARBA" id="ARBA00022806"/>
    </source>
</evidence>
<keyword evidence="1 6" id="KW-0547">Nucleotide-binding</keyword>
<dbReference type="PANTHER" id="PTHR11070">
    <property type="entry name" value="UVRD / RECB / PCRA DNA HELICASE FAMILY MEMBER"/>
    <property type="match status" value="1"/>
</dbReference>
<sequence length="591" mass="68947">MKYEITEECEKYINARGNTILMACPGSGKTTSIVYKLRIITKEIEKNYGSGQGVLCLSFTNKACDEIRMMYKLMHNELLHYPHIVSTIDSFITQHIVLPFWYLCEYCKQRPIVVNDETLLHNLYWKKSNSGSEYIVNELKDFSQKGYKYLPEKIQKEGCGYRYDNTLIDKEHHTDLLSYCRAIFEYRLSNGVITSNDALWIACNILKNNSFVATALSNRFPYIIIDEAQDTSELQYYVFEALRKAAVKSMEFIGDLNQSIYEWRNAKPEMLNIYTKKSDWKLLNLTCNRRSVQHIIDFYSRLKPKGLPTFVSHGVNNKNIKIHIYRYDNEVEEKVLEHFNTVCENHQLKERLVLVRAKEDILGKKQETPKIWKNPLAQQIIDSQILYYKNKIKDAIHSFKWVLACCIYPNDFLARKKYYNDEKDKIGKHSMIISMLKELPKLTNSIEEWEKQVVRYIKDKLEIESEINLNRKCKLDGYKMAELIKQPMNNYFGIDQNNYIISQTIHSVKGASVDAVLLFLDDKKSSQGLSIQDIPANNNGIVNPKEKHRLIYVACSRAKQFLSLAVPSSVSEEQISRQFQGLEIDIVHITK</sequence>
<keyword evidence="4 6" id="KW-0067">ATP-binding</keyword>
<protein>
    <recommendedName>
        <fullName evidence="5">DNA 3'-5' helicase II</fullName>
    </recommendedName>
</protein>
<dbReference type="AlphaFoldDB" id="A0A078R7S5"/>
<organism evidence="8 9">
    <name type="scientific">Phocaeicola vulgatus str. 3775 SL</name>
    <name type="common">B</name>
    <name type="synonym">iv</name>
    <dbReference type="NCBI Taxonomy" id="1339350"/>
    <lineage>
        <taxon>Bacteria</taxon>
        <taxon>Pseudomonadati</taxon>
        <taxon>Bacteroidota</taxon>
        <taxon>Bacteroidia</taxon>
        <taxon>Bacteroidales</taxon>
        <taxon>Bacteroidaceae</taxon>
        <taxon>Phocaeicola</taxon>
    </lineage>
</organism>
<dbReference type="GO" id="GO:0043138">
    <property type="term" value="F:3'-5' DNA helicase activity"/>
    <property type="evidence" value="ECO:0007669"/>
    <property type="project" value="TreeGrafter"/>
</dbReference>
<dbReference type="GO" id="GO:0000725">
    <property type="term" value="P:recombinational repair"/>
    <property type="evidence" value="ECO:0007669"/>
    <property type="project" value="TreeGrafter"/>
</dbReference>
<dbReference type="EMBL" id="JNHI01000009">
    <property type="protein sequence ID" value="KDS31390.1"/>
    <property type="molecule type" value="Genomic_DNA"/>
</dbReference>
<dbReference type="PATRIC" id="fig|1339350.3.peg.1959"/>
<dbReference type="SUPFAM" id="SSF52540">
    <property type="entry name" value="P-loop containing nucleoside triphosphate hydrolases"/>
    <property type="match status" value="1"/>
</dbReference>
<reference evidence="8 9" key="1">
    <citation type="submission" date="2014-04" db="EMBL/GenBank/DDBJ databases">
        <authorList>
            <person name="Sears C."/>
            <person name="Carroll K."/>
            <person name="Sack B.R."/>
            <person name="Qadri F."/>
            <person name="Myers L.L."/>
            <person name="Chung G.-T."/>
            <person name="Escheverria P."/>
            <person name="Fraser C.M."/>
            <person name="Sadzewicz L."/>
            <person name="Shefchek K.A."/>
            <person name="Tallon L."/>
            <person name="Das S.P."/>
            <person name="Daugherty S."/>
            <person name="Mongodin E.F."/>
        </authorList>
    </citation>
    <scope>NUCLEOTIDE SEQUENCE [LARGE SCALE GENOMIC DNA]</scope>
    <source>
        <strain evidence="9">3775 SL(B) 10 (iv)</strain>
    </source>
</reference>
<name>A0A078R7S5_PHOVU</name>
<dbReference type="RefSeq" id="WP_032945535.1">
    <property type="nucleotide sequence ID" value="NZ_JNHI01000009.1"/>
</dbReference>
<feature type="domain" description="UvrD-like helicase ATP-binding" evidence="7">
    <location>
        <begin position="2"/>
        <end position="292"/>
    </location>
</feature>
<dbReference type="PANTHER" id="PTHR11070:SF2">
    <property type="entry name" value="ATP-DEPENDENT DNA HELICASE SRS2"/>
    <property type="match status" value="1"/>
</dbReference>
<dbReference type="Pfam" id="PF00580">
    <property type="entry name" value="UvrD-helicase"/>
    <property type="match status" value="1"/>
</dbReference>
<dbReference type="InterPro" id="IPR014016">
    <property type="entry name" value="UvrD-like_ATP-bd"/>
</dbReference>
<dbReference type="InterPro" id="IPR000212">
    <property type="entry name" value="DNA_helicase_UvrD/REP"/>
</dbReference>
<evidence type="ECO:0000256" key="5">
    <source>
        <dbReference type="ARBA" id="ARBA00034923"/>
    </source>
</evidence>